<sequence length="210" mass="22426">MTLGIIRVLTTEDEAVLFEHGRILEREYGLRTVTECIPDQPDGIYDAQSEALAIPKIVRLGRRLRQSGCAGLFLSCAADPGLAQLREAVDIPVISAGSAAARVAGFLDRPCAVIGIGEEAPAPYRHVLGESVPYARPSGVTRTTDLLTADGRRAALDCARRLHEEGARVIVFSCTGLTTIDLAADVRRELDCVAIDAVRAAGLFASAIRM</sequence>
<dbReference type="RefSeq" id="WP_343820869.1">
    <property type="nucleotide sequence ID" value="NZ_BAAAFN010000011.1"/>
</dbReference>
<evidence type="ECO:0000313" key="1">
    <source>
        <dbReference type="EMBL" id="GAA0228101.1"/>
    </source>
</evidence>
<dbReference type="EMBL" id="BAAAFN010000011">
    <property type="protein sequence ID" value="GAA0228101.1"/>
    <property type="molecule type" value="Genomic_DNA"/>
</dbReference>
<evidence type="ECO:0000313" key="2">
    <source>
        <dbReference type="Proteomes" id="UP001501176"/>
    </source>
</evidence>
<gene>
    <name evidence="1" type="ORF">GCM10009125_16420</name>
</gene>
<organism evidence="1 2">
    <name type="scientific">Castellaniella daejeonensis</name>
    <dbReference type="NCBI Taxonomy" id="659013"/>
    <lineage>
        <taxon>Bacteria</taxon>
        <taxon>Pseudomonadati</taxon>
        <taxon>Pseudomonadota</taxon>
        <taxon>Betaproteobacteria</taxon>
        <taxon>Burkholderiales</taxon>
        <taxon>Alcaligenaceae</taxon>
        <taxon>Castellaniella</taxon>
    </lineage>
</organism>
<dbReference type="Proteomes" id="UP001501176">
    <property type="component" value="Unassembled WGS sequence"/>
</dbReference>
<dbReference type="Gene3D" id="3.40.50.1860">
    <property type="match status" value="2"/>
</dbReference>
<dbReference type="Pfam" id="PF01177">
    <property type="entry name" value="Asp_Glu_race"/>
    <property type="match status" value="1"/>
</dbReference>
<comment type="caution">
    <text evidence="1">The sequence shown here is derived from an EMBL/GenBank/DDBJ whole genome shotgun (WGS) entry which is preliminary data.</text>
</comment>
<reference evidence="1 2" key="1">
    <citation type="journal article" date="2019" name="Int. J. Syst. Evol. Microbiol.">
        <title>The Global Catalogue of Microorganisms (GCM) 10K type strain sequencing project: providing services to taxonomists for standard genome sequencing and annotation.</title>
        <authorList>
            <consortium name="The Broad Institute Genomics Platform"/>
            <consortium name="The Broad Institute Genome Sequencing Center for Infectious Disease"/>
            <person name="Wu L."/>
            <person name="Ma J."/>
        </authorList>
    </citation>
    <scope>NUCLEOTIDE SEQUENCE [LARGE SCALE GENOMIC DNA]</scope>
    <source>
        <strain evidence="1 2">JCM 16240</strain>
    </source>
</reference>
<dbReference type="InterPro" id="IPR015942">
    <property type="entry name" value="Asp/Glu/hydantoin_racemase"/>
</dbReference>
<dbReference type="InterPro" id="IPR001920">
    <property type="entry name" value="Asp/Glu_race"/>
</dbReference>
<name>A0ABN0TR74_9BURK</name>
<proteinExistence type="predicted"/>
<protein>
    <submittedName>
        <fullName evidence="1">Aspartate/glutamate racemase family protein</fullName>
    </submittedName>
</protein>
<accession>A0ABN0TR74</accession>
<keyword evidence="2" id="KW-1185">Reference proteome</keyword>